<organism evidence="6 7">
    <name type="scientific">Leersia perrieri</name>
    <dbReference type="NCBI Taxonomy" id="77586"/>
    <lineage>
        <taxon>Eukaryota</taxon>
        <taxon>Viridiplantae</taxon>
        <taxon>Streptophyta</taxon>
        <taxon>Embryophyta</taxon>
        <taxon>Tracheophyta</taxon>
        <taxon>Spermatophyta</taxon>
        <taxon>Magnoliopsida</taxon>
        <taxon>Liliopsida</taxon>
        <taxon>Poales</taxon>
        <taxon>Poaceae</taxon>
        <taxon>BOP clade</taxon>
        <taxon>Oryzoideae</taxon>
        <taxon>Oryzeae</taxon>
        <taxon>Oryzinae</taxon>
        <taxon>Leersia</taxon>
    </lineage>
</organism>
<evidence type="ECO:0000256" key="5">
    <source>
        <dbReference type="SAM" id="Phobius"/>
    </source>
</evidence>
<feature type="transmembrane region" description="Helical" evidence="5">
    <location>
        <begin position="270"/>
        <end position="294"/>
    </location>
</feature>
<dbReference type="PANTHER" id="PTHR24286:SF217">
    <property type="entry name" value="OS07G0520300 PROTEIN"/>
    <property type="match status" value="1"/>
</dbReference>
<dbReference type="Proteomes" id="UP000032180">
    <property type="component" value="Chromosome 7"/>
</dbReference>
<reference evidence="6" key="3">
    <citation type="submission" date="2015-04" db="UniProtKB">
        <authorList>
            <consortium name="EnsemblPlants"/>
        </authorList>
    </citation>
    <scope>IDENTIFICATION</scope>
</reference>
<dbReference type="Gene3D" id="1.10.630.10">
    <property type="entry name" value="Cytochrome P450"/>
    <property type="match status" value="3"/>
</dbReference>
<dbReference type="GO" id="GO:0016705">
    <property type="term" value="F:oxidoreductase activity, acting on paired donors, with incorporation or reduction of molecular oxygen"/>
    <property type="evidence" value="ECO:0007669"/>
    <property type="project" value="InterPro"/>
</dbReference>
<dbReference type="PANTHER" id="PTHR24286">
    <property type="entry name" value="CYTOCHROME P450 26"/>
    <property type="match status" value="1"/>
</dbReference>
<dbReference type="SUPFAM" id="SSF48264">
    <property type="entry name" value="Cytochrome P450"/>
    <property type="match status" value="2"/>
</dbReference>
<dbReference type="GO" id="GO:0016125">
    <property type="term" value="P:sterol metabolic process"/>
    <property type="evidence" value="ECO:0007669"/>
    <property type="project" value="TreeGrafter"/>
</dbReference>
<keyword evidence="4" id="KW-0349">Heme</keyword>
<evidence type="ECO:0008006" key="8">
    <source>
        <dbReference type="Google" id="ProtNLM"/>
    </source>
</evidence>
<dbReference type="HOGENOM" id="CLU_032256_0_0_1"/>
<keyword evidence="3 4" id="KW-0408">Iron</keyword>
<keyword evidence="4" id="KW-0503">Monooxygenase</keyword>
<evidence type="ECO:0000256" key="2">
    <source>
        <dbReference type="ARBA" id="ARBA00022723"/>
    </source>
</evidence>
<comment type="similarity">
    <text evidence="1 4">Belongs to the cytochrome P450 family.</text>
</comment>
<dbReference type="GO" id="GO:0004497">
    <property type="term" value="F:monooxygenase activity"/>
    <property type="evidence" value="ECO:0007669"/>
    <property type="project" value="UniProtKB-KW"/>
</dbReference>
<dbReference type="eggNOG" id="KOG0157">
    <property type="taxonomic scope" value="Eukaryota"/>
</dbReference>
<dbReference type="GO" id="GO:0005506">
    <property type="term" value="F:iron ion binding"/>
    <property type="evidence" value="ECO:0007669"/>
    <property type="project" value="InterPro"/>
</dbReference>
<evidence type="ECO:0000256" key="3">
    <source>
        <dbReference type="ARBA" id="ARBA00023004"/>
    </source>
</evidence>
<keyword evidence="5" id="KW-0812">Transmembrane</keyword>
<dbReference type="GO" id="GO:0020037">
    <property type="term" value="F:heme binding"/>
    <property type="evidence" value="ECO:0007669"/>
    <property type="project" value="InterPro"/>
</dbReference>
<reference evidence="7" key="2">
    <citation type="submission" date="2013-12" db="EMBL/GenBank/DDBJ databases">
        <authorList>
            <person name="Yu Y."/>
            <person name="Lee S."/>
            <person name="de Baynast K."/>
            <person name="Wissotski M."/>
            <person name="Liu L."/>
            <person name="Talag J."/>
            <person name="Goicoechea J."/>
            <person name="Angelova A."/>
            <person name="Jetty R."/>
            <person name="Kudrna D."/>
            <person name="Golser W."/>
            <person name="Rivera L."/>
            <person name="Zhang J."/>
            <person name="Wing R."/>
        </authorList>
    </citation>
    <scope>NUCLEOTIDE SEQUENCE</scope>
</reference>
<dbReference type="AlphaFoldDB" id="A0A0D9WZJ2"/>
<name>A0A0D9WZJ2_9ORYZ</name>
<dbReference type="InterPro" id="IPR001128">
    <property type="entry name" value="Cyt_P450"/>
</dbReference>
<dbReference type="STRING" id="77586.A0A0D9WZJ2"/>
<dbReference type="InterPro" id="IPR002397">
    <property type="entry name" value="Cyt_P450_B"/>
</dbReference>
<keyword evidence="2 4" id="KW-0479">Metal-binding</keyword>
<dbReference type="InterPro" id="IPR036396">
    <property type="entry name" value="Cyt_P450_sf"/>
</dbReference>
<proteinExistence type="inferred from homology"/>
<keyword evidence="5" id="KW-1133">Transmembrane helix</keyword>
<evidence type="ECO:0000313" key="6">
    <source>
        <dbReference type="EnsemblPlants" id="LPERR07G13900.1"/>
    </source>
</evidence>
<dbReference type="InterPro" id="IPR017972">
    <property type="entry name" value="Cyt_P450_CS"/>
</dbReference>
<dbReference type="EnsemblPlants" id="LPERR07G13900.1">
    <property type="protein sequence ID" value="LPERR07G13900.1"/>
    <property type="gene ID" value="LPERR07G13900"/>
</dbReference>
<accession>A0A0D9WZJ2</accession>
<dbReference type="Gramene" id="LPERR07G13900.1">
    <property type="protein sequence ID" value="LPERR07G13900.1"/>
    <property type="gene ID" value="LPERR07G13900"/>
</dbReference>
<keyword evidence="4" id="KW-0560">Oxidoreductase</keyword>
<dbReference type="PRINTS" id="PR00359">
    <property type="entry name" value="BP450"/>
</dbReference>
<keyword evidence="5" id="KW-0472">Membrane</keyword>
<keyword evidence="7" id="KW-1185">Reference proteome</keyword>
<reference evidence="6 7" key="1">
    <citation type="submission" date="2012-08" db="EMBL/GenBank/DDBJ databases">
        <title>Oryza genome evolution.</title>
        <authorList>
            <person name="Wing R.A."/>
        </authorList>
    </citation>
    <scope>NUCLEOTIDE SEQUENCE</scope>
</reference>
<evidence type="ECO:0000313" key="7">
    <source>
        <dbReference type="Proteomes" id="UP000032180"/>
    </source>
</evidence>
<sequence length="597" mass="66283">MSVFGSPTVLLTGPAANHFVFSNQDLIFTQSKAVNALVGRSLLTVSGEELKQVRSAIQGYLRPEIMSKYIWKMDEEVRKHIDLNWAGHKTVTVAPLAKRLTFNIICSVLFGQEAGPISEPDILGKITEVPPIFGSFRTTIKDIEYQGYHIPKGWQVFTAQIVTHLDAKFFDDPRKFDPARFHNQSSIPPYCFVPFGGGPRMCPGNEFARTEKLVAMHYLVRQFMWKLCSKEEIYRKDPTPMPVLGLPIELEAKCPSEYARTKRNKVRSSIGSMAATVAVALLVAILTPLIVYLVRTRTRPPRRNLPPGSLGLPLIGQSLGLLRAMRRNDAERWVQERIERYGPVSKLSLFGAPTVLLAGAAANKLLFLHDALAPKQPRSLAAILGRRNILELTGDDHRRVRGALMQFLKPDMLRRYVGKIDGEVRRHFAGRWAGGGGGVVTVLPLMKTLTFDIIATLLFGLDRGEIREQLAAAFAGMLEGMWSVPVDLPFTPFRNGLRASERARRILEATVREKKANLEQGKSSPSDDLISCLVSLRDGDDDGRQLLTEEEIVDNAMLALVAGHDTSAILLTFIIRHLATDPTTLAAMAQGKFITTD</sequence>
<dbReference type="PROSITE" id="PS00086">
    <property type="entry name" value="CYTOCHROME_P450"/>
    <property type="match status" value="1"/>
</dbReference>
<dbReference type="Pfam" id="PF00067">
    <property type="entry name" value="p450"/>
    <property type="match status" value="2"/>
</dbReference>
<evidence type="ECO:0000256" key="4">
    <source>
        <dbReference type="RuleBase" id="RU000461"/>
    </source>
</evidence>
<evidence type="ECO:0000256" key="1">
    <source>
        <dbReference type="ARBA" id="ARBA00010617"/>
    </source>
</evidence>
<protein>
    <recommendedName>
        <fullName evidence="8">Cytochrome P450</fullName>
    </recommendedName>
</protein>